<dbReference type="EMBL" id="JABFTP020000083">
    <property type="protein sequence ID" value="KAL3275876.1"/>
    <property type="molecule type" value="Genomic_DNA"/>
</dbReference>
<dbReference type="AlphaFoldDB" id="A0ABD2NCF4"/>
<comment type="caution">
    <text evidence="1">The sequence shown here is derived from an EMBL/GenBank/DDBJ whole genome shotgun (WGS) entry which is preliminary data.</text>
</comment>
<reference evidence="1 2" key="1">
    <citation type="journal article" date="2021" name="BMC Biol.">
        <title>Horizontally acquired antibacterial genes associated with adaptive radiation of ladybird beetles.</title>
        <authorList>
            <person name="Li H.S."/>
            <person name="Tang X.F."/>
            <person name="Huang Y.H."/>
            <person name="Xu Z.Y."/>
            <person name="Chen M.L."/>
            <person name="Du X.Y."/>
            <person name="Qiu B.Y."/>
            <person name="Chen P.T."/>
            <person name="Zhang W."/>
            <person name="Slipinski A."/>
            <person name="Escalona H.E."/>
            <person name="Waterhouse R.M."/>
            <person name="Zwick A."/>
            <person name="Pang H."/>
        </authorList>
    </citation>
    <scope>NUCLEOTIDE SEQUENCE [LARGE SCALE GENOMIC DNA]</scope>
    <source>
        <strain evidence="1">SYSU2018</strain>
    </source>
</reference>
<gene>
    <name evidence="1" type="ORF">HHI36_020614</name>
</gene>
<evidence type="ECO:0000313" key="2">
    <source>
        <dbReference type="Proteomes" id="UP001516400"/>
    </source>
</evidence>
<name>A0ABD2NCF4_9CUCU</name>
<proteinExistence type="predicted"/>
<organism evidence="1 2">
    <name type="scientific">Cryptolaemus montrouzieri</name>
    <dbReference type="NCBI Taxonomy" id="559131"/>
    <lineage>
        <taxon>Eukaryota</taxon>
        <taxon>Metazoa</taxon>
        <taxon>Ecdysozoa</taxon>
        <taxon>Arthropoda</taxon>
        <taxon>Hexapoda</taxon>
        <taxon>Insecta</taxon>
        <taxon>Pterygota</taxon>
        <taxon>Neoptera</taxon>
        <taxon>Endopterygota</taxon>
        <taxon>Coleoptera</taxon>
        <taxon>Polyphaga</taxon>
        <taxon>Cucujiformia</taxon>
        <taxon>Coccinelloidea</taxon>
        <taxon>Coccinellidae</taxon>
        <taxon>Scymninae</taxon>
        <taxon>Scymnini</taxon>
        <taxon>Cryptolaemus</taxon>
    </lineage>
</organism>
<dbReference type="Proteomes" id="UP001516400">
    <property type="component" value="Unassembled WGS sequence"/>
</dbReference>
<evidence type="ECO:0000313" key="1">
    <source>
        <dbReference type="EMBL" id="KAL3275876.1"/>
    </source>
</evidence>
<keyword evidence="2" id="KW-1185">Reference proteome</keyword>
<protein>
    <submittedName>
        <fullName evidence="1">Uncharacterized protein</fullName>
    </submittedName>
</protein>
<sequence>MIAAVNAGGELIPLKFVFPRVNFKDVILAGAFAGSIGGVNPSGWSNVALFCVKPSKDCPAILLPGNSENHIQIPVIELSRKQLTDLTCM</sequence>
<accession>A0ABD2NCF4</accession>